<feature type="domain" description="AAR2 N-terminal" evidence="5">
    <location>
        <begin position="86"/>
        <end position="214"/>
    </location>
</feature>
<reference evidence="6" key="1">
    <citation type="submission" date="2019-03" db="EMBL/GenBank/DDBJ databases">
        <title>Improved annotation for the trematode Fasciola hepatica.</title>
        <authorList>
            <person name="Choi Y.-J."/>
            <person name="Martin J."/>
            <person name="Mitreva M."/>
        </authorList>
    </citation>
    <scope>NUCLEOTIDE SEQUENCE [LARGE SCALE GENOMIC DNA]</scope>
</reference>
<evidence type="ECO:0000259" key="5">
    <source>
        <dbReference type="Pfam" id="PF20981"/>
    </source>
</evidence>
<dbReference type="InterPro" id="IPR033648">
    <property type="entry name" value="AAR2_C"/>
</dbReference>
<dbReference type="InterPro" id="IPR007946">
    <property type="entry name" value="AAR2"/>
</dbReference>
<gene>
    <name evidence="6" type="ORF">D915_002879</name>
</gene>
<dbReference type="InterPro" id="IPR033647">
    <property type="entry name" value="Aar2_N"/>
</dbReference>
<keyword evidence="7" id="KW-1185">Reference proteome</keyword>
<dbReference type="Pfam" id="PF20981">
    <property type="entry name" value="AAR2_1st"/>
    <property type="match status" value="1"/>
</dbReference>
<dbReference type="PANTHER" id="PTHR12689:SF4">
    <property type="entry name" value="PROTEIN AAR2 HOMOLOG"/>
    <property type="match status" value="1"/>
</dbReference>
<feature type="domain" description="AAR2 C-terminal" evidence="4">
    <location>
        <begin position="270"/>
        <end position="495"/>
    </location>
</feature>
<dbReference type="InterPro" id="IPR038514">
    <property type="entry name" value="AAR2_C_sf"/>
</dbReference>
<dbReference type="EMBL" id="JXXN02000802">
    <property type="protein sequence ID" value="THD26263.1"/>
    <property type="molecule type" value="Genomic_DNA"/>
</dbReference>
<comment type="similarity">
    <text evidence="1">Belongs to the AAR2 family.</text>
</comment>
<dbReference type="GO" id="GO:0000244">
    <property type="term" value="P:spliceosomal tri-snRNP complex assembly"/>
    <property type="evidence" value="ECO:0007669"/>
    <property type="project" value="TreeGrafter"/>
</dbReference>
<dbReference type="AlphaFoldDB" id="A0A4E0RF93"/>
<name>A0A4E0RF93_FASHE</name>
<protein>
    <recommendedName>
        <fullName evidence="2">Protein AAR2 homolog</fullName>
    </recommendedName>
    <alternativeName>
        <fullName evidence="3">AAR2 splicing factor homolog</fullName>
    </alternativeName>
</protein>
<comment type="caution">
    <text evidence="6">The sequence shown here is derived from an EMBL/GenBank/DDBJ whole genome shotgun (WGS) entry which is preliminary data.</text>
</comment>
<evidence type="ECO:0000313" key="6">
    <source>
        <dbReference type="EMBL" id="THD26263.1"/>
    </source>
</evidence>
<evidence type="ECO:0000313" key="7">
    <source>
        <dbReference type="Proteomes" id="UP000230066"/>
    </source>
</evidence>
<evidence type="ECO:0000256" key="2">
    <source>
        <dbReference type="ARBA" id="ARBA00016372"/>
    </source>
</evidence>
<evidence type="ECO:0000259" key="4">
    <source>
        <dbReference type="Pfam" id="PF05282"/>
    </source>
</evidence>
<proteinExistence type="inferred from homology"/>
<dbReference type="PANTHER" id="PTHR12689">
    <property type="entry name" value="A1 CISTRON SPLICING FACTOR AAR2-RELATED"/>
    <property type="match status" value="1"/>
</dbReference>
<sequence length="527" mass="59505">MRLPSSFVAPCVASRPMFVNQTVYGIGVACNRLALGNKVNKTESSGCTNVLLVYDANSCADFSVILKCIMVCFRDKERHNPRMSFCLILQDVPENTELGIDMKFWRTGKNFRGIKEIPLGFHYIYYSAVNADNKFGQRTGFGIWVSQPGFIVKQWISEEEDFINVQLTTADLERYTTNFEEISLFLGPYPSECHRDWVSLTSLVSPRTLERLLPLCGRVQSCTQFLSEPSCSQQRLTQNQSIQQPDQIVILSPEDLLPKLDIVPGTEMRFTDIPKNPLLPPNCTPSEITTHSIDRSYTLDSVLCALSACFTSASSYQSPSKESGPKWVGALSPGETELLAELQFSYVIFLLNHVMDGWNQWRRILQLVASCEQAVVVRPHFYMGLITVLYHQLFSASQSRRTEFDTHETVDPSTAELVDLFFSEITSSDPNSHLFEPAFLPTVMRSLLRNILSFHIPSHSDESEALAVQEADLNALQKRAEGFCHSLEQRFQWGLKAATLRKESEPIELLVDDIDWDGDEAPTIVQI</sequence>
<dbReference type="Proteomes" id="UP000230066">
    <property type="component" value="Unassembled WGS sequence"/>
</dbReference>
<dbReference type="Gene3D" id="1.25.40.550">
    <property type="entry name" value="Aar2, C-terminal domain-like"/>
    <property type="match status" value="1"/>
</dbReference>
<evidence type="ECO:0000256" key="1">
    <source>
        <dbReference type="ARBA" id="ARBA00006281"/>
    </source>
</evidence>
<dbReference type="CDD" id="cd13777">
    <property type="entry name" value="Aar2_N"/>
    <property type="match status" value="1"/>
</dbReference>
<accession>A0A4E0RF93</accession>
<dbReference type="InterPro" id="IPR038516">
    <property type="entry name" value="AAR2_N_sf"/>
</dbReference>
<dbReference type="CDD" id="cd13778">
    <property type="entry name" value="Aar2_C"/>
    <property type="match status" value="1"/>
</dbReference>
<dbReference type="FunFam" id="2.60.34.20:FF:000001">
    <property type="entry name" value="protein AAR2 homolog"/>
    <property type="match status" value="1"/>
</dbReference>
<evidence type="ECO:0000256" key="3">
    <source>
        <dbReference type="ARBA" id="ARBA00030625"/>
    </source>
</evidence>
<organism evidence="6 7">
    <name type="scientific">Fasciola hepatica</name>
    <name type="common">Liver fluke</name>
    <dbReference type="NCBI Taxonomy" id="6192"/>
    <lineage>
        <taxon>Eukaryota</taxon>
        <taxon>Metazoa</taxon>
        <taxon>Spiralia</taxon>
        <taxon>Lophotrochozoa</taxon>
        <taxon>Platyhelminthes</taxon>
        <taxon>Trematoda</taxon>
        <taxon>Digenea</taxon>
        <taxon>Plagiorchiida</taxon>
        <taxon>Echinostomata</taxon>
        <taxon>Echinostomatoidea</taxon>
        <taxon>Fasciolidae</taxon>
        <taxon>Fasciola</taxon>
    </lineage>
</organism>
<dbReference type="Pfam" id="PF05282">
    <property type="entry name" value="AAR2"/>
    <property type="match status" value="1"/>
</dbReference>
<dbReference type="Gene3D" id="2.60.34.20">
    <property type="match status" value="1"/>
</dbReference>
<dbReference type="PROSITE" id="PS51257">
    <property type="entry name" value="PROKAR_LIPOPROTEIN"/>
    <property type="match status" value="1"/>
</dbReference>